<dbReference type="GO" id="GO:0004359">
    <property type="term" value="F:glutaminase activity"/>
    <property type="evidence" value="ECO:0007669"/>
    <property type="project" value="UniProtKB-UniRule"/>
</dbReference>
<comment type="catalytic activity">
    <reaction evidence="7">
        <text>aldehydo-D-ribose 5-phosphate + D-glyceraldehyde 3-phosphate + L-glutamine = pyridoxal 5'-phosphate + L-glutamate + phosphate + 3 H2O + H(+)</text>
        <dbReference type="Rhea" id="RHEA:31507"/>
        <dbReference type="ChEBI" id="CHEBI:15377"/>
        <dbReference type="ChEBI" id="CHEBI:15378"/>
        <dbReference type="ChEBI" id="CHEBI:29985"/>
        <dbReference type="ChEBI" id="CHEBI:43474"/>
        <dbReference type="ChEBI" id="CHEBI:58273"/>
        <dbReference type="ChEBI" id="CHEBI:58359"/>
        <dbReference type="ChEBI" id="CHEBI:59776"/>
        <dbReference type="ChEBI" id="CHEBI:597326"/>
        <dbReference type="EC" id="4.3.3.6"/>
    </reaction>
</comment>
<dbReference type="GO" id="GO:0008614">
    <property type="term" value="P:pyridoxine metabolic process"/>
    <property type="evidence" value="ECO:0007669"/>
    <property type="project" value="TreeGrafter"/>
</dbReference>
<evidence type="ECO:0000256" key="3">
    <source>
        <dbReference type="ARBA" id="ARBA00022898"/>
    </source>
</evidence>
<dbReference type="EMBL" id="CP007790">
    <property type="protein sequence ID" value="AJK69536.1"/>
    <property type="molecule type" value="Genomic_DNA"/>
</dbReference>
<gene>
    <name evidence="7 10" type="primary">pdxT</name>
    <name evidence="10" type="ORF">B840_09725</name>
</gene>
<comment type="catalytic activity">
    <reaction evidence="6 7">
        <text>L-glutamine + H2O = L-glutamate + NH4(+)</text>
        <dbReference type="Rhea" id="RHEA:15889"/>
        <dbReference type="ChEBI" id="CHEBI:15377"/>
        <dbReference type="ChEBI" id="CHEBI:28938"/>
        <dbReference type="ChEBI" id="CHEBI:29985"/>
        <dbReference type="ChEBI" id="CHEBI:58359"/>
        <dbReference type="EC" id="3.5.1.2"/>
    </reaction>
</comment>
<feature type="binding site" evidence="7 9">
    <location>
        <begin position="121"/>
        <end position="122"/>
    </location>
    <ligand>
        <name>L-glutamine</name>
        <dbReference type="ChEBI" id="CHEBI:58359"/>
    </ligand>
</feature>
<dbReference type="STRING" id="1224162.B840_09725"/>
<sequence>MIVGVLALQGGVAEHAEMIRGLHHLPREIRRAGDLADIDALILPGGESTSMNKLIDIFGLREPLADAARRVPTMGTCAGLILLSQLGVLDVDVERNAFGPQVDSESLALPWGEGEITAAFIRAPAITRTGRDVETLSTYRGRTVAVRQGGVLGMSFHPELTGDTTAHRALLDAARDPATN</sequence>
<dbReference type="InterPro" id="IPR002161">
    <property type="entry name" value="PdxT/SNO"/>
</dbReference>
<dbReference type="SUPFAM" id="SSF52317">
    <property type="entry name" value="Class I glutamine amidotransferase-like"/>
    <property type="match status" value="1"/>
</dbReference>
<comment type="similarity">
    <text evidence="1 7">Belongs to the glutaminase PdxT/SNO family.</text>
</comment>
<evidence type="ECO:0000256" key="5">
    <source>
        <dbReference type="ARBA" id="ARBA00023239"/>
    </source>
</evidence>
<keyword evidence="5 7" id="KW-0456">Lyase</keyword>
<dbReference type="OrthoDB" id="9810320at2"/>
<dbReference type="PROSITE" id="PS51130">
    <property type="entry name" value="PDXT_SNO_2"/>
    <property type="match status" value="1"/>
</dbReference>
<organism evidence="10 11">
    <name type="scientific">Corynebacterium marinum DSM 44953</name>
    <dbReference type="NCBI Taxonomy" id="1224162"/>
    <lineage>
        <taxon>Bacteria</taxon>
        <taxon>Bacillati</taxon>
        <taxon>Actinomycetota</taxon>
        <taxon>Actinomycetes</taxon>
        <taxon>Mycobacteriales</taxon>
        <taxon>Corynebacteriaceae</taxon>
        <taxon>Corynebacterium</taxon>
    </lineage>
</organism>
<evidence type="ECO:0000256" key="2">
    <source>
        <dbReference type="ARBA" id="ARBA00022801"/>
    </source>
</evidence>
<dbReference type="KEGG" id="cmq:B840_09725"/>
<dbReference type="GO" id="GO:0036381">
    <property type="term" value="F:pyridoxal 5'-phosphate synthase (glutamine hydrolysing) activity"/>
    <property type="evidence" value="ECO:0007669"/>
    <property type="project" value="UniProtKB-UniRule"/>
</dbReference>
<keyword evidence="3 7" id="KW-0663">Pyridoxal phosphate</keyword>
<dbReference type="HOGENOM" id="CLU_069674_2_0_11"/>
<name>A0A0B6TXT7_9CORY</name>
<dbReference type="PANTHER" id="PTHR31559">
    <property type="entry name" value="PYRIDOXAL 5'-PHOSPHATE SYNTHASE SUBUNIT SNO"/>
    <property type="match status" value="1"/>
</dbReference>
<evidence type="ECO:0000313" key="10">
    <source>
        <dbReference type="EMBL" id="AJK69536.1"/>
    </source>
</evidence>
<feature type="active site" description="Nucleophile" evidence="7 8">
    <location>
        <position position="77"/>
    </location>
</feature>
<comment type="function">
    <text evidence="7">Catalyzes the hydrolysis of glutamine to glutamate and ammonia as part of the biosynthesis of pyridoxal 5'-phosphate. The resulting ammonia molecule is channeled to the active site of PdxS.</text>
</comment>
<comment type="pathway">
    <text evidence="7">Cofactor biosynthesis; pyridoxal 5'-phosphate biosynthesis.</text>
</comment>
<dbReference type="PROSITE" id="PS51273">
    <property type="entry name" value="GATASE_TYPE_1"/>
    <property type="match status" value="1"/>
</dbReference>
<dbReference type="GO" id="GO:0006543">
    <property type="term" value="P:L-glutamine catabolic process"/>
    <property type="evidence" value="ECO:0007669"/>
    <property type="project" value="UniProtKB-UniRule"/>
</dbReference>
<evidence type="ECO:0000256" key="4">
    <source>
        <dbReference type="ARBA" id="ARBA00022962"/>
    </source>
</evidence>
<dbReference type="GO" id="GO:0005829">
    <property type="term" value="C:cytosol"/>
    <property type="evidence" value="ECO:0007669"/>
    <property type="project" value="TreeGrafter"/>
</dbReference>
<proteinExistence type="inferred from homology"/>
<evidence type="ECO:0000256" key="7">
    <source>
        <dbReference type="HAMAP-Rule" id="MF_01615"/>
    </source>
</evidence>
<dbReference type="EC" id="3.5.1.2" evidence="7"/>
<dbReference type="HAMAP" id="MF_01615">
    <property type="entry name" value="PdxT"/>
    <property type="match status" value="1"/>
</dbReference>
<dbReference type="PIRSF" id="PIRSF005639">
    <property type="entry name" value="Glut_amidoT_SNO"/>
    <property type="match status" value="1"/>
</dbReference>
<dbReference type="NCBIfam" id="TIGR03800">
    <property type="entry name" value="PLP_synth_Pdx2"/>
    <property type="match status" value="1"/>
</dbReference>
<keyword evidence="2 7" id="KW-0378">Hydrolase</keyword>
<dbReference type="UniPathway" id="UPA00245"/>
<dbReference type="GO" id="GO:0016740">
    <property type="term" value="F:transferase activity"/>
    <property type="evidence" value="ECO:0007669"/>
    <property type="project" value="UniProtKB-KW"/>
</dbReference>
<evidence type="ECO:0000256" key="9">
    <source>
        <dbReference type="PIRSR" id="PIRSR005639-2"/>
    </source>
</evidence>
<dbReference type="GO" id="GO:0042823">
    <property type="term" value="P:pyridoxal phosphate biosynthetic process"/>
    <property type="evidence" value="ECO:0007669"/>
    <property type="project" value="UniProtKB-UniRule"/>
</dbReference>
<feature type="binding site" evidence="7 9">
    <location>
        <position position="95"/>
    </location>
    <ligand>
        <name>L-glutamine</name>
        <dbReference type="ChEBI" id="CHEBI:58359"/>
    </ligand>
</feature>
<dbReference type="GO" id="GO:1903600">
    <property type="term" value="C:glutaminase complex"/>
    <property type="evidence" value="ECO:0007669"/>
    <property type="project" value="TreeGrafter"/>
</dbReference>
<keyword evidence="4 7" id="KW-0315">Glutamine amidotransferase</keyword>
<dbReference type="Gene3D" id="3.40.50.880">
    <property type="match status" value="1"/>
</dbReference>
<feature type="active site" description="Charge relay system" evidence="7 8">
    <location>
        <position position="159"/>
    </location>
</feature>
<reference evidence="10 11" key="1">
    <citation type="submission" date="2014-05" db="EMBL/GenBank/DDBJ databases">
        <title>Complete genome sequence of Corynebacterium marinum DSM 44953.</title>
        <authorList>
            <person name="Schaffert L."/>
            <person name="Albersmeier A."/>
            <person name="Kalinowski J."/>
            <person name="Ruckert C."/>
        </authorList>
    </citation>
    <scope>NUCLEOTIDE SEQUENCE [LARGE SCALE GENOMIC DNA]</scope>
    <source>
        <strain evidence="10 11">DSM 44953</strain>
    </source>
</reference>
<protein>
    <recommendedName>
        <fullName evidence="7">Pyridoxal 5'-phosphate synthase subunit PdxT</fullName>
        <ecNumber evidence="7">4.3.3.6</ecNumber>
    </recommendedName>
    <alternativeName>
        <fullName evidence="7">Pdx2</fullName>
    </alternativeName>
    <alternativeName>
        <fullName evidence="7">Pyridoxal 5'-phosphate synthase glutaminase subunit</fullName>
        <ecNumber evidence="7">3.5.1.2</ecNumber>
    </alternativeName>
</protein>
<evidence type="ECO:0000256" key="1">
    <source>
        <dbReference type="ARBA" id="ARBA00008345"/>
    </source>
</evidence>
<comment type="subunit">
    <text evidence="7">In the presence of PdxS, forms a dodecamer of heterodimers. Only shows activity in the heterodimer.</text>
</comment>
<feature type="active site" description="Charge relay system" evidence="7 8">
    <location>
        <position position="157"/>
    </location>
</feature>
<feature type="binding site" evidence="7 9">
    <location>
        <begin position="46"/>
        <end position="48"/>
    </location>
    <ligand>
        <name>L-glutamine</name>
        <dbReference type="ChEBI" id="CHEBI:58359"/>
    </ligand>
</feature>
<dbReference type="PANTHER" id="PTHR31559:SF0">
    <property type="entry name" value="PYRIDOXAL 5'-PHOSPHATE SYNTHASE SUBUNIT SNO1-RELATED"/>
    <property type="match status" value="1"/>
</dbReference>
<dbReference type="EC" id="4.3.3.6" evidence="7"/>
<keyword evidence="11" id="KW-1185">Reference proteome</keyword>
<dbReference type="Proteomes" id="UP000031928">
    <property type="component" value="Chromosome"/>
</dbReference>
<dbReference type="RefSeq" id="WP_042621952.1">
    <property type="nucleotide sequence ID" value="NZ_CP007790.1"/>
</dbReference>
<evidence type="ECO:0000256" key="6">
    <source>
        <dbReference type="ARBA" id="ARBA00049534"/>
    </source>
</evidence>
<evidence type="ECO:0000256" key="8">
    <source>
        <dbReference type="PIRSR" id="PIRSR005639-1"/>
    </source>
</evidence>
<keyword evidence="10" id="KW-0808">Transferase</keyword>
<dbReference type="AlphaFoldDB" id="A0A0B6TXT7"/>
<evidence type="ECO:0000313" key="11">
    <source>
        <dbReference type="Proteomes" id="UP000031928"/>
    </source>
</evidence>
<accession>A0A0B6TXT7</accession>
<dbReference type="PROSITE" id="PS01236">
    <property type="entry name" value="PDXT_SNO_1"/>
    <property type="match status" value="1"/>
</dbReference>
<dbReference type="InterPro" id="IPR021196">
    <property type="entry name" value="PdxT/SNO_CS"/>
</dbReference>
<dbReference type="InterPro" id="IPR029062">
    <property type="entry name" value="Class_I_gatase-like"/>
</dbReference>
<dbReference type="Pfam" id="PF01174">
    <property type="entry name" value="SNO"/>
    <property type="match status" value="1"/>
</dbReference>